<keyword evidence="3" id="KW-1185">Reference proteome</keyword>
<organism evidence="2 3">
    <name type="scientific">Streptomyces tauricus</name>
    <dbReference type="NCBI Taxonomy" id="68274"/>
    <lineage>
        <taxon>Bacteria</taxon>
        <taxon>Bacillati</taxon>
        <taxon>Actinomycetota</taxon>
        <taxon>Actinomycetes</taxon>
        <taxon>Kitasatosporales</taxon>
        <taxon>Streptomycetaceae</taxon>
        <taxon>Streptomyces</taxon>
        <taxon>Streptomyces aurantiacus group</taxon>
    </lineage>
</organism>
<dbReference type="EMBL" id="CP108133">
    <property type="protein sequence ID" value="WTP46881.1"/>
    <property type="molecule type" value="Genomic_DNA"/>
</dbReference>
<sequence length="300" mass="32435">MRSTPPPASRHPGGRPATPRTRRSLQVSPNGASRLLRCGQGGRCRECGNRIEWYPRGTGPQRRPVRLHPHELPAARVPASCRWHVSSGAAYPAGDGSHWCRLPQAAVCPARDAAPVPGELAGLRRSLAVNTRRMIDAGAFTPPPTPAQGPVPGNGVQACRPARPIVRLLYVHYLAARPVDDIQCVAQTRRRQRCTNHLLSGGALPGTWTLLPATAQSGQLALPAAVMAVYDLAGIPYAEQLRWRAQRCPQHAAVPTAADLAVADWEPFDPLHHHEHVHARLPTRVRRPGPAGQAQTAVRP</sequence>
<feature type="region of interest" description="Disordered" evidence="1">
    <location>
        <begin position="1"/>
        <end position="32"/>
    </location>
</feature>
<dbReference type="Pfam" id="PF19561">
    <property type="entry name" value="DUF6083"/>
    <property type="match status" value="1"/>
</dbReference>
<reference evidence="2" key="1">
    <citation type="submission" date="2022-10" db="EMBL/GenBank/DDBJ databases">
        <title>The complete genomes of actinobacterial strains from the NBC collection.</title>
        <authorList>
            <person name="Joergensen T.S."/>
            <person name="Alvarez Arevalo M."/>
            <person name="Sterndorff E.B."/>
            <person name="Faurdal D."/>
            <person name="Vuksanovic O."/>
            <person name="Mourched A.-S."/>
            <person name="Charusanti P."/>
            <person name="Shaw S."/>
            <person name="Blin K."/>
            <person name="Weber T."/>
        </authorList>
    </citation>
    <scope>NUCLEOTIDE SEQUENCE</scope>
    <source>
        <strain evidence="2">NBC_00189</strain>
    </source>
</reference>
<feature type="compositionally biased region" description="Low complexity" evidence="1">
    <location>
        <begin position="10"/>
        <end position="19"/>
    </location>
</feature>
<name>A0ABZ1J5I0_9ACTN</name>
<dbReference type="RefSeq" id="WP_328936280.1">
    <property type="nucleotide sequence ID" value="NZ_CP108133.1"/>
</dbReference>
<proteinExistence type="predicted"/>
<dbReference type="Proteomes" id="UP001432166">
    <property type="component" value="Chromosome"/>
</dbReference>
<accession>A0ABZ1J5I0</accession>
<feature type="compositionally biased region" description="Basic residues" evidence="1">
    <location>
        <begin position="278"/>
        <end position="287"/>
    </location>
</feature>
<evidence type="ECO:0000313" key="2">
    <source>
        <dbReference type="EMBL" id="WTP46881.1"/>
    </source>
</evidence>
<evidence type="ECO:0000256" key="1">
    <source>
        <dbReference type="SAM" id="MobiDB-lite"/>
    </source>
</evidence>
<dbReference type="InterPro" id="IPR045729">
    <property type="entry name" value="DUF6083"/>
</dbReference>
<protein>
    <submittedName>
        <fullName evidence="2">DUF6083 domain-containing protein</fullName>
    </submittedName>
</protein>
<feature type="region of interest" description="Disordered" evidence="1">
    <location>
        <begin position="278"/>
        <end position="300"/>
    </location>
</feature>
<gene>
    <name evidence="2" type="ORF">OG288_00130</name>
</gene>
<evidence type="ECO:0000313" key="3">
    <source>
        <dbReference type="Proteomes" id="UP001432166"/>
    </source>
</evidence>